<evidence type="ECO:0000256" key="7">
    <source>
        <dbReference type="ARBA" id="ARBA00022840"/>
    </source>
</evidence>
<reference evidence="18" key="1">
    <citation type="submission" date="2010-07" db="EMBL/GenBank/DDBJ databases">
        <authorList>
            <person name="Muzny D."/>
            <person name="Qin X."/>
            <person name="Deng J."/>
            <person name="Jiang H."/>
            <person name="Liu Y."/>
            <person name="Qu J."/>
            <person name="Song X.-Z."/>
            <person name="Zhang L."/>
            <person name="Thornton R."/>
            <person name="Coyle M."/>
            <person name="Francisco L."/>
            <person name="Jackson L."/>
            <person name="Javaid M."/>
            <person name="Korchina V."/>
            <person name="Kovar C."/>
            <person name="Mata R."/>
            <person name="Mathew T."/>
            <person name="Ngo R."/>
            <person name="Nguyen L."/>
            <person name="Nguyen N."/>
            <person name="Okwuonu G."/>
            <person name="Ongeri F."/>
            <person name="Pham C."/>
            <person name="Simmons D."/>
            <person name="Wilczek-Boney K."/>
            <person name="Hale W."/>
            <person name="Jakkamsetti A."/>
            <person name="Pham P."/>
            <person name="Ruth R."/>
            <person name="San Lucas F."/>
            <person name="Warren J."/>
            <person name="Zhang J."/>
            <person name="Zhao Z."/>
            <person name="Zhou C."/>
            <person name="Zhu D."/>
            <person name="Lee S."/>
            <person name="Bess C."/>
            <person name="Blankenburg K."/>
            <person name="Forbes L."/>
            <person name="Fu Q."/>
            <person name="Gubbala S."/>
            <person name="Hirani K."/>
            <person name="Jayaseelan J.C."/>
            <person name="Lara F."/>
            <person name="Munidasa M."/>
            <person name="Palculict T."/>
            <person name="Patil S."/>
            <person name="Pu L.-L."/>
            <person name="Saada N."/>
            <person name="Tang L."/>
            <person name="Weissenberger G."/>
            <person name="Zhu Y."/>
            <person name="Hemphill L."/>
            <person name="Shang Y."/>
            <person name="Youmans B."/>
            <person name="Ayvaz T."/>
            <person name="Ross M."/>
            <person name="Santibanez J."/>
            <person name="Aqrawi P."/>
            <person name="Gross S."/>
            <person name="Joshi V."/>
            <person name="Fowler G."/>
            <person name="Nazareth L."/>
            <person name="Reid J."/>
            <person name="Worley K."/>
            <person name="Petrosino J."/>
            <person name="Highlander S."/>
            <person name="Gibbs R."/>
        </authorList>
    </citation>
    <scope>NUCLEOTIDE SEQUENCE [LARGE SCALE GENOMIC DNA]</scope>
    <source>
        <strain evidence="18">DSM 16973</strain>
    </source>
</reference>
<keyword evidence="3 13" id="KW-0963">Cytoplasm</keyword>
<comment type="domain">
    <text evidence="13">The beta-hairpin motif is involved in DNA binding.</text>
</comment>
<evidence type="ECO:0000256" key="9">
    <source>
        <dbReference type="ARBA" id="ARBA00023204"/>
    </source>
</evidence>
<keyword evidence="19" id="KW-1185">Reference proteome</keyword>
<keyword evidence="7 13" id="KW-0067">ATP-binding</keyword>
<dbReference type="GO" id="GO:0009381">
    <property type="term" value="F:excinuclease ABC activity"/>
    <property type="evidence" value="ECO:0007669"/>
    <property type="project" value="UniProtKB-UniRule"/>
</dbReference>
<dbReference type="Pfam" id="PF12344">
    <property type="entry name" value="UvrB"/>
    <property type="match status" value="1"/>
</dbReference>
<dbReference type="EMBL" id="AEEI01000016">
    <property type="protein sequence ID" value="EFM02673.1"/>
    <property type="molecule type" value="Genomic_DNA"/>
</dbReference>
<comment type="caution">
    <text evidence="18">The sequence shown here is derived from an EMBL/GenBank/DDBJ whole genome shotgun (WGS) entry which is preliminary data.</text>
</comment>
<dbReference type="SMART" id="SM00490">
    <property type="entry name" value="HELICc"/>
    <property type="match status" value="1"/>
</dbReference>
<dbReference type="Pfam" id="PF02151">
    <property type="entry name" value="UVR"/>
    <property type="match status" value="1"/>
</dbReference>
<dbReference type="Gene3D" id="3.40.50.300">
    <property type="entry name" value="P-loop containing nucleotide triphosphate hydrolases"/>
    <property type="match status" value="3"/>
</dbReference>
<dbReference type="PANTHER" id="PTHR24029:SF0">
    <property type="entry name" value="UVRABC SYSTEM PROTEIN B"/>
    <property type="match status" value="1"/>
</dbReference>
<dbReference type="InterPro" id="IPR027417">
    <property type="entry name" value="P-loop_NTPase"/>
</dbReference>
<evidence type="ECO:0000256" key="14">
    <source>
        <dbReference type="RuleBase" id="RU003587"/>
    </source>
</evidence>
<dbReference type="InterPro" id="IPR006935">
    <property type="entry name" value="Helicase/UvrB_N"/>
</dbReference>
<keyword evidence="9 13" id="KW-0234">DNA repair</keyword>
<dbReference type="Pfam" id="PF00271">
    <property type="entry name" value="Helicase_C"/>
    <property type="match status" value="1"/>
</dbReference>
<dbReference type="Pfam" id="PF17757">
    <property type="entry name" value="UvrB_inter"/>
    <property type="match status" value="1"/>
</dbReference>
<feature type="short sequence motif" description="Beta-hairpin" evidence="13">
    <location>
        <begin position="91"/>
        <end position="114"/>
    </location>
</feature>
<dbReference type="eggNOG" id="COG0556">
    <property type="taxonomic scope" value="Bacteria"/>
</dbReference>
<dbReference type="Gene3D" id="4.10.860.10">
    <property type="entry name" value="UVR domain"/>
    <property type="match status" value="1"/>
</dbReference>
<feature type="domain" description="UVR" evidence="15">
    <location>
        <begin position="636"/>
        <end position="671"/>
    </location>
</feature>
<evidence type="ECO:0000256" key="13">
    <source>
        <dbReference type="HAMAP-Rule" id="MF_00204"/>
    </source>
</evidence>
<feature type="domain" description="Helicase C-terminal" evidence="17">
    <location>
        <begin position="430"/>
        <end position="583"/>
    </location>
</feature>
<dbReference type="InterPro" id="IPR001650">
    <property type="entry name" value="Helicase_C-like"/>
</dbReference>
<dbReference type="SMART" id="SM00487">
    <property type="entry name" value="DEXDc"/>
    <property type="match status" value="1"/>
</dbReference>
<dbReference type="PROSITE" id="PS51194">
    <property type="entry name" value="HELICASE_CTER"/>
    <property type="match status" value="1"/>
</dbReference>
<accession>E0NQD0</accession>
<dbReference type="AlphaFoldDB" id="E0NQD0"/>
<evidence type="ECO:0000256" key="11">
    <source>
        <dbReference type="ARBA" id="ARBA00026033"/>
    </source>
</evidence>
<dbReference type="InterPro" id="IPR004807">
    <property type="entry name" value="UvrB"/>
</dbReference>
<keyword evidence="6 13" id="KW-0228">DNA excision</keyword>
<feature type="binding site" evidence="13">
    <location>
        <begin position="38"/>
        <end position="45"/>
    </location>
    <ligand>
        <name>ATP</name>
        <dbReference type="ChEBI" id="CHEBI:30616"/>
    </ligand>
</feature>
<dbReference type="PROSITE" id="PS50151">
    <property type="entry name" value="UVR"/>
    <property type="match status" value="1"/>
</dbReference>
<dbReference type="GO" id="GO:0003677">
    <property type="term" value="F:DNA binding"/>
    <property type="evidence" value="ECO:0007669"/>
    <property type="project" value="UniProtKB-UniRule"/>
</dbReference>
<dbReference type="PROSITE" id="PS51192">
    <property type="entry name" value="HELICASE_ATP_BIND_1"/>
    <property type="match status" value="1"/>
</dbReference>
<evidence type="ECO:0000256" key="6">
    <source>
        <dbReference type="ARBA" id="ARBA00022769"/>
    </source>
</evidence>
<comment type="subcellular location">
    <subcellularLocation>
        <location evidence="1 13 14">Cytoplasm</location>
    </subcellularLocation>
</comment>
<dbReference type="GO" id="GO:0016887">
    <property type="term" value="F:ATP hydrolysis activity"/>
    <property type="evidence" value="ECO:0007669"/>
    <property type="project" value="InterPro"/>
</dbReference>
<dbReference type="STRING" id="862515.HMPREF0658_0381"/>
<proteinExistence type="inferred from homology"/>
<evidence type="ECO:0000256" key="5">
    <source>
        <dbReference type="ARBA" id="ARBA00022763"/>
    </source>
</evidence>
<dbReference type="GO" id="GO:0009380">
    <property type="term" value="C:excinuclease repair complex"/>
    <property type="evidence" value="ECO:0007669"/>
    <property type="project" value="InterPro"/>
</dbReference>
<dbReference type="CDD" id="cd17916">
    <property type="entry name" value="DEXHc_UvrB"/>
    <property type="match status" value="1"/>
</dbReference>
<dbReference type="InterPro" id="IPR041471">
    <property type="entry name" value="UvrB_inter"/>
</dbReference>
<evidence type="ECO:0000259" key="15">
    <source>
        <dbReference type="PROSITE" id="PS50151"/>
    </source>
</evidence>
<dbReference type="HOGENOM" id="CLU_009621_2_1_10"/>
<dbReference type="SUPFAM" id="SSF46600">
    <property type="entry name" value="C-terminal UvrC-binding domain of UvrB"/>
    <property type="match status" value="1"/>
</dbReference>
<evidence type="ECO:0000256" key="10">
    <source>
        <dbReference type="ARBA" id="ARBA00023236"/>
    </source>
</evidence>
<sequence length="675" mass="77491">MNAFSLTSRYSPTGDQPEAIRQLTEGLMRGDKAQVLLGVTGSGKTFTVANVIANMNKPTLVLSHNKTLAAQLYEEMKCFFPDNAVEYYVSYYDYYQPEAYLPSTDIYIEKDLSINEEIDRLRLSAVSALLSGRKDVIVVSSVSCIYGMGGPTAMEKSIIHFKRGQKIDRNTFLRQLVDALYTRNDIAPARGNFRVKGDTVDVFMAYSNNILRVSFWDDEIDSIEELDTETYHQLASFDAYQIYPANLFVTSKEQTKIAIRHIQDDLVEQIRYFQERGEDLQAQRIKERVEYDMEMIKELGHCSGIENYSRYFDGRQAGQRPYCLLDFFPKDYLMVIDESHVSVPQICAMYGGDRARKTNLVQYGFRLPAAFDNRPLRFEEFQSMIHQVIYVSATPADYELNEAGGVVVEQVIRPTGLLDPTIEVKPSENQIDDLLNEIQLCTEKGERVLVTTLTKRMAEELTEYLLNHDIRANYIHSDVSTLDRVQIMGDLRAGVYDVLVGVNLLREGLDLPEVSLVAILDADKEGFLRSHRSLTQTAGRAARNIHGKVIMYADTVTESMQRTIAETERRRTKQIQYNEEHHLHPQQIVKEIRNGLRSIHQPTDKKEQRYAPYIEPDRMISVADPIVKRMTRPQLEKSIAHTQKLMKQAAKELDFIQAAQYRDEILKMEKELEMK</sequence>
<comment type="subunit">
    <text evidence="11 13 14">Forms a heterotetramer with UvrA during the search for lesions. Interacts with UvrC in an incision complex.</text>
</comment>
<dbReference type="CDD" id="cd18790">
    <property type="entry name" value="SF2_C_UvrB"/>
    <property type="match status" value="1"/>
</dbReference>
<dbReference type="NCBIfam" id="TIGR00631">
    <property type="entry name" value="uvrb"/>
    <property type="match status" value="1"/>
</dbReference>
<dbReference type="NCBIfam" id="NF003673">
    <property type="entry name" value="PRK05298.1"/>
    <property type="match status" value="1"/>
</dbReference>
<dbReference type="Pfam" id="PF04851">
    <property type="entry name" value="ResIII"/>
    <property type="match status" value="1"/>
</dbReference>
<gene>
    <name evidence="13 18" type="primary">uvrB</name>
    <name evidence="18" type="ORF">HMPREF0658_0381</name>
</gene>
<dbReference type="InterPro" id="IPR036876">
    <property type="entry name" value="UVR_dom_sf"/>
</dbReference>
<keyword evidence="8 13" id="KW-0267">Excision nuclease</keyword>
<evidence type="ECO:0000256" key="8">
    <source>
        <dbReference type="ARBA" id="ARBA00022881"/>
    </source>
</evidence>
<keyword evidence="5 13" id="KW-0227">DNA damage</keyword>
<dbReference type="GO" id="GO:0006289">
    <property type="term" value="P:nucleotide-excision repair"/>
    <property type="evidence" value="ECO:0007669"/>
    <property type="project" value="UniProtKB-UniRule"/>
</dbReference>
<evidence type="ECO:0000256" key="12">
    <source>
        <dbReference type="ARBA" id="ARBA00029504"/>
    </source>
</evidence>
<dbReference type="InterPro" id="IPR024759">
    <property type="entry name" value="UvrB_YAD/RRR_dom"/>
</dbReference>
<keyword evidence="4 13" id="KW-0547">Nucleotide-binding</keyword>
<comment type="similarity">
    <text evidence="2 13 14">Belongs to the UvrB family.</text>
</comment>
<dbReference type="InterPro" id="IPR001943">
    <property type="entry name" value="UVR_dom"/>
</dbReference>
<organism evidence="18 19">
    <name type="scientific">Hoylesella marshii DSM 16973 = JCM 13450</name>
    <dbReference type="NCBI Taxonomy" id="862515"/>
    <lineage>
        <taxon>Bacteria</taxon>
        <taxon>Pseudomonadati</taxon>
        <taxon>Bacteroidota</taxon>
        <taxon>Bacteroidia</taxon>
        <taxon>Bacteroidales</taxon>
        <taxon>Prevotellaceae</taxon>
        <taxon>Hoylesella</taxon>
    </lineage>
</organism>
<keyword evidence="10 13" id="KW-0742">SOS response</keyword>
<dbReference type="SUPFAM" id="SSF52540">
    <property type="entry name" value="P-loop containing nucleoside triphosphate hydrolases"/>
    <property type="match status" value="2"/>
</dbReference>
<evidence type="ECO:0000256" key="1">
    <source>
        <dbReference type="ARBA" id="ARBA00004496"/>
    </source>
</evidence>
<comment type="function">
    <text evidence="13">The UvrABC repair system catalyzes the recognition and processing of DNA lesions. A damage recognition complex composed of 2 UvrA and 2 UvrB subunits scans DNA for abnormalities. Upon binding of the UvrA(2)B(2) complex to a putative damaged site, the DNA wraps around one UvrB monomer. DNA wrap is dependent on ATP binding by UvrB and probably causes local melting of the DNA helix, facilitating insertion of UvrB beta-hairpin between the DNA strands. Then UvrB probes one DNA strand for the presence of a lesion. If a lesion is found the UvrA subunits dissociate and the UvrB-DNA preincision complex is formed. This complex is subsequently bound by UvrC and the second UvrB is released. If no lesion is found, the DNA wraps around the other UvrB subunit that will check the other stand for damage.</text>
</comment>
<evidence type="ECO:0000256" key="2">
    <source>
        <dbReference type="ARBA" id="ARBA00008533"/>
    </source>
</evidence>
<evidence type="ECO:0000313" key="19">
    <source>
        <dbReference type="Proteomes" id="UP000004394"/>
    </source>
</evidence>
<evidence type="ECO:0000259" key="16">
    <source>
        <dbReference type="PROSITE" id="PS51192"/>
    </source>
</evidence>
<dbReference type="RefSeq" id="WP_006948128.1">
    <property type="nucleotide sequence ID" value="NZ_GL397214.1"/>
</dbReference>
<dbReference type="Proteomes" id="UP000004394">
    <property type="component" value="Unassembled WGS sequence"/>
</dbReference>
<dbReference type="GO" id="GO:0009432">
    <property type="term" value="P:SOS response"/>
    <property type="evidence" value="ECO:0007669"/>
    <property type="project" value="UniProtKB-UniRule"/>
</dbReference>
<evidence type="ECO:0000313" key="18">
    <source>
        <dbReference type="EMBL" id="EFM02673.1"/>
    </source>
</evidence>
<protein>
    <recommendedName>
        <fullName evidence="12 13">UvrABC system protein B</fullName>
        <shortName evidence="13">Protein UvrB</shortName>
    </recommendedName>
    <alternativeName>
        <fullName evidence="13">Excinuclease ABC subunit B</fullName>
    </alternativeName>
</protein>
<name>E0NQD0_9BACT</name>
<dbReference type="GO" id="GO:0005737">
    <property type="term" value="C:cytoplasm"/>
    <property type="evidence" value="ECO:0007669"/>
    <property type="project" value="UniProtKB-SubCell"/>
</dbReference>
<keyword evidence="18" id="KW-0378">Hydrolase</keyword>
<dbReference type="InterPro" id="IPR014001">
    <property type="entry name" value="Helicase_ATP-bd"/>
</dbReference>
<evidence type="ECO:0000256" key="4">
    <source>
        <dbReference type="ARBA" id="ARBA00022741"/>
    </source>
</evidence>
<evidence type="ECO:0000259" key="17">
    <source>
        <dbReference type="PROSITE" id="PS51194"/>
    </source>
</evidence>
<dbReference type="HAMAP" id="MF_00204">
    <property type="entry name" value="UvrB"/>
    <property type="match status" value="1"/>
</dbReference>
<evidence type="ECO:0000256" key="3">
    <source>
        <dbReference type="ARBA" id="ARBA00022490"/>
    </source>
</evidence>
<dbReference type="GO" id="GO:0005524">
    <property type="term" value="F:ATP binding"/>
    <property type="evidence" value="ECO:0007669"/>
    <property type="project" value="UniProtKB-UniRule"/>
</dbReference>
<dbReference type="PANTHER" id="PTHR24029">
    <property type="entry name" value="UVRABC SYSTEM PROTEIN B"/>
    <property type="match status" value="1"/>
</dbReference>
<feature type="domain" description="Helicase ATP-binding" evidence="16">
    <location>
        <begin position="25"/>
        <end position="161"/>
    </location>
</feature>